<evidence type="ECO:0000256" key="8">
    <source>
        <dbReference type="ARBA" id="ARBA00022840"/>
    </source>
</evidence>
<evidence type="ECO:0000256" key="2">
    <source>
        <dbReference type="ARBA" id="ARBA00004308"/>
    </source>
</evidence>
<dbReference type="FunFam" id="1.10.510.10:FF:001512">
    <property type="entry name" value="Receptor tyrosine-protein kinase erbB-2"/>
    <property type="match status" value="1"/>
</dbReference>
<reference evidence="15 16" key="2">
    <citation type="journal article" date="2021" name="Genomics">
        <title>High-quality reference genome for Clonorchis sinensis.</title>
        <authorList>
            <person name="Young N.D."/>
            <person name="Stroehlein A.J."/>
            <person name="Kinkar L."/>
            <person name="Wang T."/>
            <person name="Sohn W.M."/>
            <person name="Chang B.C.H."/>
            <person name="Kaur P."/>
            <person name="Weisz D."/>
            <person name="Dudchenko O."/>
            <person name="Aiden E.L."/>
            <person name="Korhonen P.K."/>
            <person name="Gasser R.B."/>
        </authorList>
    </citation>
    <scope>NUCLEOTIDE SEQUENCE [LARGE SCALE GENOMIC DNA]</scope>
    <source>
        <strain evidence="15">Cs-k2</strain>
    </source>
</reference>
<evidence type="ECO:0000256" key="10">
    <source>
        <dbReference type="ARBA" id="ARBA00023136"/>
    </source>
</evidence>
<dbReference type="Gene3D" id="1.10.510.10">
    <property type="entry name" value="Transferase(Phosphotransferase) domain 1"/>
    <property type="match status" value="1"/>
</dbReference>
<evidence type="ECO:0000256" key="12">
    <source>
        <dbReference type="ARBA" id="ARBA00023170"/>
    </source>
</evidence>
<evidence type="ECO:0000256" key="9">
    <source>
        <dbReference type="ARBA" id="ARBA00022989"/>
    </source>
</evidence>
<dbReference type="GO" id="GO:0043235">
    <property type="term" value="C:receptor complex"/>
    <property type="evidence" value="ECO:0007669"/>
    <property type="project" value="TreeGrafter"/>
</dbReference>
<keyword evidence="16" id="KW-1185">Reference proteome</keyword>
<dbReference type="GO" id="GO:0050793">
    <property type="term" value="P:regulation of developmental process"/>
    <property type="evidence" value="ECO:0007669"/>
    <property type="project" value="UniProtKB-ARBA"/>
</dbReference>
<keyword evidence="9" id="KW-1133">Transmembrane helix</keyword>
<comment type="caution">
    <text evidence="15">The sequence shown here is derived from an EMBL/GenBank/DDBJ whole genome shotgun (WGS) entry which is preliminary data.</text>
</comment>
<keyword evidence="12" id="KW-0675">Receptor</keyword>
<evidence type="ECO:0000259" key="14">
    <source>
        <dbReference type="PROSITE" id="PS50011"/>
    </source>
</evidence>
<dbReference type="GO" id="GO:0004713">
    <property type="term" value="F:protein tyrosine kinase activity"/>
    <property type="evidence" value="ECO:0007669"/>
    <property type="project" value="UniProtKB-KW"/>
</dbReference>
<dbReference type="SUPFAM" id="SSF56112">
    <property type="entry name" value="Protein kinase-like (PK-like)"/>
    <property type="match status" value="1"/>
</dbReference>
<dbReference type="GO" id="GO:0007409">
    <property type="term" value="P:axonogenesis"/>
    <property type="evidence" value="ECO:0007669"/>
    <property type="project" value="TreeGrafter"/>
</dbReference>
<dbReference type="InterPro" id="IPR011009">
    <property type="entry name" value="Kinase-like_dom_sf"/>
</dbReference>
<dbReference type="GO" id="GO:0005524">
    <property type="term" value="F:ATP binding"/>
    <property type="evidence" value="ECO:0007669"/>
    <property type="project" value="UniProtKB-KW"/>
</dbReference>
<name>A0A8T1MPW8_CLOSI</name>
<keyword evidence="13" id="KW-0325">Glycoprotein</keyword>
<dbReference type="InterPro" id="IPR000719">
    <property type="entry name" value="Prot_kinase_dom"/>
</dbReference>
<evidence type="ECO:0000313" key="15">
    <source>
        <dbReference type="EMBL" id="KAG5451090.1"/>
    </source>
</evidence>
<dbReference type="InterPro" id="IPR050122">
    <property type="entry name" value="RTK"/>
</dbReference>
<comment type="subcellular location">
    <subcellularLocation>
        <location evidence="2">Endomembrane system</location>
    </subcellularLocation>
    <subcellularLocation>
        <location evidence="1">Membrane</location>
        <topology evidence="1">Single-pass membrane protein</topology>
    </subcellularLocation>
</comment>
<evidence type="ECO:0000256" key="1">
    <source>
        <dbReference type="ARBA" id="ARBA00004167"/>
    </source>
</evidence>
<evidence type="ECO:0000256" key="3">
    <source>
        <dbReference type="ARBA" id="ARBA00022679"/>
    </source>
</evidence>
<keyword evidence="5" id="KW-0732">Signal</keyword>
<dbReference type="PANTHER" id="PTHR24416:SF349">
    <property type="entry name" value="TYROSINE-PROTEIN KINASE RYK"/>
    <property type="match status" value="1"/>
</dbReference>
<keyword evidence="6" id="KW-0547">Nucleotide-binding</keyword>
<evidence type="ECO:0000256" key="11">
    <source>
        <dbReference type="ARBA" id="ARBA00023137"/>
    </source>
</evidence>
<dbReference type="Pfam" id="PF07714">
    <property type="entry name" value="PK_Tyr_Ser-Thr"/>
    <property type="match status" value="1"/>
</dbReference>
<dbReference type="Proteomes" id="UP000286415">
    <property type="component" value="Unassembled WGS sequence"/>
</dbReference>
<dbReference type="OrthoDB" id="4062651at2759"/>
<dbReference type="PROSITE" id="PS50011">
    <property type="entry name" value="PROTEIN_KINASE_DOM"/>
    <property type="match status" value="1"/>
</dbReference>
<dbReference type="PROSITE" id="PS00109">
    <property type="entry name" value="PROTEIN_KINASE_TYR"/>
    <property type="match status" value="1"/>
</dbReference>
<dbReference type="Gene3D" id="3.30.200.20">
    <property type="entry name" value="Phosphorylase Kinase, domain 1"/>
    <property type="match status" value="1"/>
</dbReference>
<proteinExistence type="predicted"/>
<keyword evidence="8" id="KW-0067">ATP-binding</keyword>
<evidence type="ECO:0000313" key="16">
    <source>
        <dbReference type="Proteomes" id="UP000286415"/>
    </source>
</evidence>
<protein>
    <submittedName>
        <fullName evidence="15">Tyrosine-protein kinase ryk</fullName>
    </submittedName>
</protein>
<gene>
    <name evidence="15" type="ORF">CSKR_106670</name>
</gene>
<dbReference type="EMBL" id="NIRI02000042">
    <property type="protein sequence ID" value="KAG5451090.1"/>
    <property type="molecule type" value="Genomic_DNA"/>
</dbReference>
<reference evidence="15 16" key="1">
    <citation type="journal article" date="2018" name="Biotechnol. Adv.">
        <title>Improved genomic resources and new bioinformatic workflow for the carcinogenic parasite Clonorchis sinensis: Biotechnological implications.</title>
        <authorList>
            <person name="Wang D."/>
            <person name="Korhonen P.K."/>
            <person name="Gasser R.B."/>
            <person name="Young N.D."/>
        </authorList>
    </citation>
    <scope>NUCLEOTIDE SEQUENCE [LARGE SCALE GENOMIC DNA]</scope>
    <source>
        <strain evidence="15">Cs-k2</strain>
    </source>
</reference>
<evidence type="ECO:0000256" key="5">
    <source>
        <dbReference type="ARBA" id="ARBA00022729"/>
    </source>
</evidence>
<dbReference type="GO" id="GO:0051897">
    <property type="term" value="P:positive regulation of phosphatidylinositol 3-kinase/protein kinase B signal transduction"/>
    <property type="evidence" value="ECO:0007669"/>
    <property type="project" value="TreeGrafter"/>
</dbReference>
<evidence type="ECO:0000256" key="13">
    <source>
        <dbReference type="ARBA" id="ARBA00023180"/>
    </source>
</evidence>
<keyword evidence="11" id="KW-0829">Tyrosine-protein kinase</keyword>
<dbReference type="InterPro" id="IPR001245">
    <property type="entry name" value="Ser-Thr/Tyr_kinase_cat_dom"/>
</dbReference>
<evidence type="ECO:0000256" key="7">
    <source>
        <dbReference type="ARBA" id="ARBA00022777"/>
    </source>
</evidence>
<dbReference type="AlphaFoldDB" id="A0A8T1MPW8"/>
<dbReference type="GO" id="GO:0005886">
    <property type="term" value="C:plasma membrane"/>
    <property type="evidence" value="ECO:0007669"/>
    <property type="project" value="TreeGrafter"/>
</dbReference>
<organism evidence="15 16">
    <name type="scientific">Clonorchis sinensis</name>
    <name type="common">Chinese liver fluke</name>
    <dbReference type="NCBI Taxonomy" id="79923"/>
    <lineage>
        <taxon>Eukaryota</taxon>
        <taxon>Metazoa</taxon>
        <taxon>Spiralia</taxon>
        <taxon>Lophotrochozoa</taxon>
        <taxon>Platyhelminthes</taxon>
        <taxon>Trematoda</taxon>
        <taxon>Digenea</taxon>
        <taxon>Opisthorchiida</taxon>
        <taxon>Opisthorchiata</taxon>
        <taxon>Opisthorchiidae</taxon>
        <taxon>Clonorchis</taxon>
    </lineage>
</organism>
<keyword evidence="3" id="KW-0808">Transferase</keyword>
<keyword evidence="4" id="KW-0812">Transmembrane</keyword>
<evidence type="ECO:0000256" key="6">
    <source>
        <dbReference type="ARBA" id="ARBA00022741"/>
    </source>
</evidence>
<keyword evidence="10" id="KW-0472">Membrane</keyword>
<feature type="domain" description="Protein kinase" evidence="14">
    <location>
        <begin position="48"/>
        <end position="343"/>
    </location>
</feature>
<keyword evidence="7 15" id="KW-0418">Kinase</keyword>
<dbReference type="GO" id="GO:0012505">
    <property type="term" value="C:endomembrane system"/>
    <property type="evidence" value="ECO:0007669"/>
    <property type="project" value="UniProtKB-SubCell"/>
</dbReference>
<dbReference type="InterPro" id="IPR008266">
    <property type="entry name" value="Tyr_kinase_AS"/>
</dbReference>
<sequence>MVNSHGGCMEKESGGLSSFGTSLVMNLSPKAKDACNIIADLYVPQQRIILEKLVLEGTFGRLYLGRIHRKANKRKARPERWEKALIKSVSDQATEEQIQVLLQNACDLVGLVHKNIACLVGTSYTGSEKQSSSPHLSRSKPLLIYPYAEYGNLKQYLRSTSFGCPDQHTGLGFTARNLVTMGLQIIKALEFLHGRKIVHKDVAARNCMLGRNFRVLLSDAALSRDLFPEDYQCLGDNTNRPIKWLALEALVERKYTSSTDIWAAGVTLWELVTKCQQPYDSLDAFEMLHVLRAGYRMCQPPNCPDDLWTIITTCWKMPPNCRPSSKQLINDLEGFQQAVNNYL</sequence>
<dbReference type="PANTHER" id="PTHR24416">
    <property type="entry name" value="TYROSINE-PROTEIN KINASE RECEPTOR"/>
    <property type="match status" value="1"/>
</dbReference>
<accession>A0A8T1MPW8</accession>
<evidence type="ECO:0000256" key="4">
    <source>
        <dbReference type="ARBA" id="ARBA00022692"/>
    </source>
</evidence>
<dbReference type="PRINTS" id="PR00109">
    <property type="entry name" value="TYRKINASE"/>
</dbReference>
<dbReference type="GO" id="GO:0010976">
    <property type="term" value="P:positive regulation of neuron projection development"/>
    <property type="evidence" value="ECO:0007669"/>
    <property type="project" value="TreeGrafter"/>
</dbReference>
<dbReference type="GO" id="GO:0007169">
    <property type="term" value="P:cell surface receptor protein tyrosine kinase signaling pathway"/>
    <property type="evidence" value="ECO:0007669"/>
    <property type="project" value="TreeGrafter"/>
</dbReference>